<evidence type="ECO:0000256" key="2">
    <source>
        <dbReference type="ARBA" id="ARBA00023015"/>
    </source>
</evidence>
<keyword evidence="9" id="KW-1185">Reference proteome</keyword>
<accession>A0A1Y2DLI2</accession>
<feature type="domain" description="Zn(2)-C6 fungal-type" evidence="7">
    <location>
        <begin position="8"/>
        <end position="37"/>
    </location>
</feature>
<feature type="region of interest" description="Disordered" evidence="6">
    <location>
        <begin position="61"/>
        <end position="84"/>
    </location>
</feature>
<feature type="compositionally biased region" description="Polar residues" evidence="6">
    <location>
        <begin position="63"/>
        <end position="78"/>
    </location>
</feature>
<dbReference type="SUPFAM" id="SSF57701">
    <property type="entry name" value="Zn2/Cys6 DNA-binding domain"/>
    <property type="match status" value="1"/>
</dbReference>
<dbReference type="GO" id="GO:0045944">
    <property type="term" value="P:positive regulation of transcription by RNA polymerase II"/>
    <property type="evidence" value="ECO:0007669"/>
    <property type="project" value="TreeGrafter"/>
</dbReference>
<dbReference type="GO" id="GO:0008270">
    <property type="term" value="F:zinc ion binding"/>
    <property type="evidence" value="ECO:0007669"/>
    <property type="project" value="InterPro"/>
</dbReference>
<keyword evidence="2" id="KW-0805">Transcription regulation</keyword>
<dbReference type="InParanoid" id="A0A1Y2DLI2"/>
<evidence type="ECO:0000256" key="5">
    <source>
        <dbReference type="ARBA" id="ARBA00023242"/>
    </source>
</evidence>
<dbReference type="GO" id="GO:0005634">
    <property type="term" value="C:nucleus"/>
    <property type="evidence" value="ECO:0007669"/>
    <property type="project" value="UniProtKB-SubCell"/>
</dbReference>
<comment type="caution">
    <text evidence="8">The sequence shown here is derived from an EMBL/GenBank/DDBJ whole genome shotgun (WGS) entry which is preliminary data.</text>
</comment>
<dbReference type="SMART" id="SM00066">
    <property type="entry name" value="GAL4"/>
    <property type="match status" value="1"/>
</dbReference>
<organism evidence="8 9">
    <name type="scientific">Pseudomassariella vexata</name>
    <dbReference type="NCBI Taxonomy" id="1141098"/>
    <lineage>
        <taxon>Eukaryota</taxon>
        <taxon>Fungi</taxon>
        <taxon>Dikarya</taxon>
        <taxon>Ascomycota</taxon>
        <taxon>Pezizomycotina</taxon>
        <taxon>Sordariomycetes</taxon>
        <taxon>Xylariomycetidae</taxon>
        <taxon>Amphisphaeriales</taxon>
        <taxon>Pseudomassariaceae</taxon>
        <taxon>Pseudomassariella</taxon>
    </lineage>
</organism>
<evidence type="ECO:0000256" key="6">
    <source>
        <dbReference type="SAM" id="MobiDB-lite"/>
    </source>
</evidence>
<dbReference type="InterPro" id="IPR051711">
    <property type="entry name" value="Stress_Response_Reg"/>
</dbReference>
<keyword evidence="3" id="KW-0238">DNA-binding</keyword>
<dbReference type="Proteomes" id="UP000193689">
    <property type="component" value="Unassembled WGS sequence"/>
</dbReference>
<sequence>MAKRLRLACDHCHKSKIRCSGGDRCAKCRELNLECQYSYMATMGKPRGRRNHKTLHALAASASRGSPQSGMFRGSSTPSIPPSQKDHLVSLNPQCTGPISEDNVREKLGIKGRELWDPSENFPIHSPPLSTINARDELLGSMDVDWTSSEWQYLSEFDLGFYMAPSLSNDAGVSCLPRITEQAQISPSDCCLSKLTDHICQLDHMERQQSMHCVDATFDKAMQVSACIQNALACHFCRLNSKVLLLSMIVLETVLNWISFESVHIPEKRHPPVVNIGKWTLPDSYGCLVITFLTARILDNIETVVKGLGTRIDEFSLEKQIHYQSMDMEAIKQSWLRLEASMKKLVRLAEAV</sequence>
<evidence type="ECO:0000256" key="4">
    <source>
        <dbReference type="ARBA" id="ARBA00023163"/>
    </source>
</evidence>
<dbReference type="RefSeq" id="XP_040712557.1">
    <property type="nucleotide sequence ID" value="XM_040865455.1"/>
</dbReference>
<dbReference type="GeneID" id="63781667"/>
<evidence type="ECO:0000313" key="8">
    <source>
        <dbReference type="EMBL" id="ORY60123.1"/>
    </source>
</evidence>
<evidence type="ECO:0000313" key="9">
    <source>
        <dbReference type="Proteomes" id="UP000193689"/>
    </source>
</evidence>
<dbReference type="AlphaFoldDB" id="A0A1Y2DLI2"/>
<keyword evidence="5" id="KW-0539">Nucleus</keyword>
<gene>
    <name evidence="8" type="ORF">BCR38DRAFT_54247</name>
</gene>
<proteinExistence type="predicted"/>
<comment type="subcellular location">
    <subcellularLocation>
        <location evidence="1">Nucleus</location>
    </subcellularLocation>
</comment>
<dbReference type="PANTHER" id="PTHR47540:SF4">
    <property type="entry name" value="TRANSCRIPTION FACTOR RGLT"/>
    <property type="match status" value="1"/>
</dbReference>
<dbReference type="GO" id="GO:0000981">
    <property type="term" value="F:DNA-binding transcription factor activity, RNA polymerase II-specific"/>
    <property type="evidence" value="ECO:0007669"/>
    <property type="project" value="InterPro"/>
</dbReference>
<reference evidence="8 9" key="1">
    <citation type="submission" date="2016-07" db="EMBL/GenBank/DDBJ databases">
        <title>Pervasive Adenine N6-methylation of Active Genes in Fungi.</title>
        <authorList>
            <consortium name="DOE Joint Genome Institute"/>
            <person name="Mondo S.J."/>
            <person name="Dannebaum R.O."/>
            <person name="Kuo R.C."/>
            <person name="Labutti K."/>
            <person name="Haridas S."/>
            <person name="Kuo A."/>
            <person name="Salamov A."/>
            <person name="Ahrendt S.R."/>
            <person name="Lipzen A."/>
            <person name="Sullivan W."/>
            <person name="Andreopoulos W.B."/>
            <person name="Clum A."/>
            <person name="Lindquist E."/>
            <person name="Daum C."/>
            <person name="Ramamoorthy G.K."/>
            <person name="Gryganskyi A."/>
            <person name="Culley D."/>
            <person name="Magnuson J.K."/>
            <person name="James T.Y."/>
            <person name="O'Malley M.A."/>
            <person name="Stajich J.E."/>
            <person name="Spatafora J.W."/>
            <person name="Visel A."/>
            <person name="Grigoriev I.V."/>
        </authorList>
    </citation>
    <scope>NUCLEOTIDE SEQUENCE [LARGE SCALE GENOMIC DNA]</scope>
    <source>
        <strain evidence="8 9">CBS 129021</strain>
    </source>
</reference>
<name>A0A1Y2DLI2_9PEZI</name>
<dbReference type="OrthoDB" id="4777024at2759"/>
<keyword evidence="4" id="KW-0804">Transcription</keyword>
<dbReference type="EMBL" id="MCFJ01000012">
    <property type="protein sequence ID" value="ORY60123.1"/>
    <property type="molecule type" value="Genomic_DNA"/>
</dbReference>
<dbReference type="PROSITE" id="PS00463">
    <property type="entry name" value="ZN2_CY6_FUNGAL_1"/>
    <property type="match status" value="1"/>
</dbReference>
<dbReference type="Gene3D" id="4.10.240.10">
    <property type="entry name" value="Zn(2)-C6 fungal-type DNA-binding domain"/>
    <property type="match status" value="1"/>
</dbReference>
<protein>
    <recommendedName>
        <fullName evidence="7">Zn(2)-C6 fungal-type domain-containing protein</fullName>
    </recommendedName>
</protein>
<dbReference type="InterPro" id="IPR001138">
    <property type="entry name" value="Zn2Cys6_DnaBD"/>
</dbReference>
<dbReference type="GO" id="GO:0043565">
    <property type="term" value="F:sequence-specific DNA binding"/>
    <property type="evidence" value="ECO:0007669"/>
    <property type="project" value="TreeGrafter"/>
</dbReference>
<evidence type="ECO:0000256" key="1">
    <source>
        <dbReference type="ARBA" id="ARBA00004123"/>
    </source>
</evidence>
<evidence type="ECO:0000256" key="3">
    <source>
        <dbReference type="ARBA" id="ARBA00023125"/>
    </source>
</evidence>
<dbReference type="Pfam" id="PF00172">
    <property type="entry name" value="Zn_clus"/>
    <property type="match status" value="1"/>
</dbReference>
<dbReference type="PANTHER" id="PTHR47540">
    <property type="entry name" value="THIAMINE REPRESSIBLE GENES REGULATORY PROTEIN THI5"/>
    <property type="match status" value="1"/>
</dbReference>
<dbReference type="PROSITE" id="PS50048">
    <property type="entry name" value="ZN2_CY6_FUNGAL_2"/>
    <property type="match status" value="1"/>
</dbReference>
<evidence type="ECO:0000259" key="7">
    <source>
        <dbReference type="PROSITE" id="PS50048"/>
    </source>
</evidence>
<dbReference type="CDD" id="cd00067">
    <property type="entry name" value="GAL4"/>
    <property type="match status" value="1"/>
</dbReference>
<dbReference type="InterPro" id="IPR036864">
    <property type="entry name" value="Zn2-C6_fun-type_DNA-bd_sf"/>
</dbReference>